<dbReference type="Proteomes" id="UP001365542">
    <property type="component" value="Unassembled WGS sequence"/>
</dbReference>
<feature type="domain" description="Ig-like" evidence="2">
    <location>
        <begin position="70"/>
        <end position="138"/>
    </location>
</feature>
<evidence type="ECO:0000256" key="1">
    <source>
        <dbReference type="SAM" id="SignalP"/>
    </source>
</evidence>
<dbReference type="EMBL" id="JAVHJO010000001">
    <property type="protein sequence ID" value="KAK6543528.1"/>
    <property type="molecule type" value="Genomic_DNA"/>
</dbReference>
<feature type="chain" id="PRO_5043395979" description="Ig-like domain-containing protein" evidence="1">
    <location>
        <begin position="19"/>
        <end position="138"/>
    </location>
</feature>
<keyword evidence="1" id="KW-0732">Signal</keyword>
<evidence type="ECO:0000313" key="3">
    <source>
        <dbReference type="EMBL" id="KAK6543528.1"/>
    </source>
</evidence>
<dbReference type="InterPro" id="IPR007110">
    <property type="entry name" value="Ig-like_dom"/>
</dbReference>
<accession>A0AAV9XUS1</accession>
<evidence type="ECO:0000313" key="4">
    <source>
        <dbReference type="Proteomes" id="UP001365542"/>
    </source>
</evidence>
<gene>
    <name evidence="3" type="ORF">TWF694_000274</name>
</gene>
<organism evidence="3 4">
    <name type="scientific">Orbilia ellipsospora</name>
    <dbReference type="NCBI Taxonomy" id="2528407"/>
    <lineage>
        <taxon>Eukaryota</taxon>
        <taxon>Fungi</taxon>
        <taxon>Dikarya</taxon>
        <taxon>Ascomycota</taxon>
        <taxon>Pezizomycotina</taxon>
        <taxon>Orbiliomycetes</taxon>
        <taxon>Orbiliales</taxon>
        <taxon>Orbiliaceae</taxon>
        <taxon>Orbilia</taxon>
    </lineage>
</organism>
<sequence length="138" mass="14720">MLLQSLTTLLAAATVVLAAPTTTKPCLENRTVTAPPPTFTNATIAMVGPPVCFTIYSSTLKFARLPDFGPTIKVTTYQATETVTSTLDLNCSGCHLQVRTKSVHWGHGPVMKSKKATTTITIPATTTTVYQCSTSPWS</sequence>
<name>A0AAV9XUS1_9PEZI</name>
<comment type="caution">
    <text evidence="3">The sequence shown here is derived from an EMBL/GenBank/DDBJ whole genome shotgun (WGS) entry which is preliminary data.</text>
</comment>
<proteinExistence type="predicted"/>
<keyword evidence="4" id="KW-1185">Reference proteome</keyword>
<protein>
    <recommendedName>
        <fullName evidence="2">Ig-like domain-containing protein</fullName>
    </recommendedName>
</protein>
<reference evidence="3 4" key="1">
    <citation type="submission" date="2019-10" db="EMBL/GenBank/DDBJ databases">
        <authorList>
            <person name="Palmer J.M."/>
        </authorList>
    </citation>
    <scope>NUCLEOTIDE SEQUENCE [LARGE SCALE GENOMIC DNA]</scope>
    <source>
        <strain evidence="3 4">TWF694</strain>
    </source>
</reference>
<evidence type="ECO:0000259" key="2">
    <source>
        <dbReference type="PROSITE" id="PS50835"/>
    </source>
</evidence>
<dbReference type="PROSITE" id="PS50835">
    <property type="entry name" value="IG_LIKE"/>
    <property type="match status" value="1"/>
</dbReference>
<dbReference type="AlphaFoldDB" id="A0AAV9XUS1"/>
<feature type="signal peptide" evidence="1">
    <location>
        <begin position="1"/>
        <end position="18"/>
    </location>
</feature>